<gene>
    <name evidence="2" type="ORF">MSL71_9270</name>
</gene>
<dbReference type="Proteomes" id="UP000507962">
    <property type="component" value="Unassembled WGS sequence"/>
</dbReference>
<protein>
    <submittedName>
        <fullName evidence="2">Lipoprotein lpp20-like</fullName>
    </submittedName>
</protein>
<dbReference type="RefSeq" id="WP_180137469.1">
    <property type="nucleotide sequence ID" value="NZ_CAADHO010000001.1"/>
</dbReference>
<sequence>MKKTVLLLFLLLLLRPPLLSARGFTGTGICPTRSQAEKEALADLSQAIHVEVVSDFSSVVTQTATTADTLKTKHLQISSRLPLLGATVSVVPSGTEFSATARLSEDALPLYSKEITETCRSITRALTRADTFGSHAEKIAVLEEALTALDRFQRLSLVARLLGGTAPAAPEVTEAGLKARIRKLEQKADTLDDGLKRMAGHFTQKGIYVFPPATGTSREVTPFASAVKNHLSVFLDTCPTPATAAFILTGEYTVTGQGVELTCRLMDRQQNTLQTAMACFLPPACQGYRTQPETLDFQKLIASGMVVSSDFSVDIKTADGRTDLLYTSGESITLLIKMNRPGYFYLMGHAFKETPYTYLVELNDAPGDRRFIAYVGPDDAGKWIELGEFEAVAPFGVETVQIYAATGDLEANVPRTFQDPSTGLFKVGSPETGGSRPSNAVATTRGLMRKKKKETAHAEASLTITTMAR</sequence>
<proteinExistence type="predicted"/>
<keyword evidence="3" id="KW-1185">Reference proteome</keyword>
<accession>A0A4U8YJQ5</accession>
<feature type="chain" id="PRO_5020284081" evidence="1">
    <location>
        <begin position="22"/>
        <end position="469"/>
    </location>
</feature>
<keyword evidence="2" id="KW-0449">Lipoprotein</keyword>
<keyword evidence="1" id="KW-0732">Signal</keyword>
<reference evidence="2 3" key="1">
    <citation type="submission" date="2019-03" db="EMBL/GenBank/DDBJ databases">
        <authorList>
            <person name="Nijsse B."/>
        </authorList>
    </citation>
    <scope>NUCLEOTIDE SEQUENCE [LARGE SCALE GENOMIC DNA]</scope>
    <source>
        <strain evidence="2">Desulfoluna butyratoxydans MSL71</strain>
    </source>
</reference>
<dbReference type="Gene3D" id="3.10.28.20">
    <property type="entry name" value="Acetamidase/Formamidase-like domains"/>
    <property type="match status" value="1"/>
</dbReference>
<evidence type="ECO:0000313" key="3">
    <source>
        <dbReference type="Proteomes" id="UP000507962"/>
    </source>
</evidence>
<dbReference type="EMBL" id="CAADHO010000001">
    <property type="protein sequence ID" value="VFQ43299.1"/>
    <property type="molecule type" value="Genomic_DNA"/>
</dbReference>
<evidence type="ECO:0000313" key="2">
    <source>
        <dbReference type="EMBL" id="VFQ43299.1"/>
    </source>
</evidence>
<name>A0A4U8YJQ5_9BACT</name>
<feature type="signal peptide" evidence="1">
    <location>
        <begin position="1"/>
        <end position="21"/>
    </location>
</feature>
<evidence type="ECO:0000256" key="1">
    <source>
        <dbReference type="SAM" id="SignalP"/>
    </source>
</evidence>
<organism evidence="2 3">
    <name type="scientific">Desulfoluna butyratoxydans</name>
    <dbReference type="NCBI Taxonomy" id="231438"/>
    <lineage>
        <taxon>Bacteria</taxon>
        <taxon>Pseudomonadati</taxon>
        <taxon>Thermodesulfobacteriota</taxon>
        <taxon>Desulfobacteria</taxon>
        <taxon>Desulfobacterales</taxon>
        <taxon>Desulfolunaceae</taxon>
        <taxon>Desulfoluna</taxon>
    </lineage>
</organism>
<dbReference type="AlphaFoldDB" id="A0A4U8YJQ5"/>